<accession>A0A8J6PNY8</accession>
<evidence type="ECO:0000256" key="2">
    <source>
        <dbReference type="SAM" id="Phobius"/>
    </source>
</evidence>
<feature type="compositionally biased region" description="Basic and acidic residues" evidence="1">
    <location>
        <begin position="87"/>
        <end position="97"/>
    </location>
</feature>
<reference evidence="3 4" key="1">
    <citation type="journal article" date="2018" name="J. Microbiol.">
        <title>Aestuariibaculum marinum sp. nov., a marine bacterium isolated from seawater in South Korea.</title>
        <authorList>
            <person name="Choi J."/>
            <person name="Lee D."/>
            <person name="Jang J.H."/>
            <person name="Cha S."/>
            <person name="Seo T."/>
        </authorList>
    </citation>
    <scope>NUCLEOTIDE SEQUENCE [LARGE SCALE GENOMIC DNA]</scope>
    <source>
        <strain evidence="3 4">IP7</strain>
    </source>
</reference>
<gene>
    <name evidence="3" type="ORF">ICJ85_01405</name>
</gene>
<name>A0A8J6PNY8_9FLAO</name>
<keyword evidence="2" id="KW-0472">Membrane</keyword>
<dbReference type="Proteomes" id="UP000621516">
    <property type="component" value="Unassembled WGS sequence"/>
</dbReference>
<protein>
    <submittedName>
        <fullName evidence="3">Uncharacterized protein</fullName>
    </submittedName>
</protein>
<dbReference type="EMBL" id="JACVXD010000001">
    <property type="protein sequence ID" value="MBD0822664.1"/>
    <property type="molecule type" value="Genomic_DNA"/>
</dbReference>
<evidence type="ECO:0000313" key="4">
    <source>
        <dbReference type="Proteomes" id="UP000621516"/>
    </source>
</evidence>
<dbReference type="AlphaFoldDB" id="A0A8J6PNY8"/>
<keyword evidence="2" id="KW-0812">Transmembrane</keyword>
<keyword evidence="4" id="KW-1185">Reference proteome</keyword>
<sequence>MRQLIIIFALIFAFMQTGCGSKKKASNRHRTKSVEYEQKDIQAKTENYKIDTVSINTSEHKIIITPVDNSKPITVNGKTYDNAKIEIENKQHQEQQKSIDSSKTSYVDNTKSTKETKTAKRSSDSFSIRQSPWFWLAVVLVVCFAIYFSRRWYKSS</sequence>
<feature type="compositionally biased region" description="Polar residues" evidence="1">
    <location>
        <begin position="98"/>
        <end position="110"/>
    </location>
</feature>
<evidence type="ECO:0000256" key="1">
    <source>
        <dbReference type="SAM" id="MobiDB-lite"/>
    </source>
</evidence>
<evidence type="ECO:0000313" key="3">
    <source>
        <dbReference type="EMBL" id="MBD0822664.1"/>
    </source>
</evidence>
<dbReference type="RefSeq" id="WP_188221980.1">
    <property type="nucleotide sequence ID" value="NZ_JACVXD010000001.1"/>
</dbReference>
<proteinExistence type="predicted"/>
<feature type="transmembrane region" description="Helical" evidence="2">
    <location>
        <begin position="132"/>
        <end position="149"/>
    </location>
</feature>
<organism evidence="3 4">
    <name type="scientific">Aestuariibaculum marinum</name>
    <dbReference type="NCBI Taxonomy" id="2683592"/>
    <lineage>
        <taxon>Bacteria</taxon>
        <taxon>Pseudomonadati</taxon>
        <taxon>Bacteroidota</taxon>
        <taxon>Flavobacteriia</taxon>
        <taxon>Flavobacteriales</taxon>
        <taxon>Flavobacteriaceae</taxon>
    </lineage>
</organism>
<feature type="compositionally biased region" description="Basic and acidic residues" evidence="1">
    <location>
        <begin position="111"/>
        <end position="122"/>
    </location>
</feature>
<feature type="region of interest" description="Disordered" evidence="1">
    <location>
        <begin position="87"/>
        <end position="122"/>
    </location>
</feature>
<keyword evidence="2" id="KW-1133">Transmembrane helix</keyword>
<comment type="caution">
    <text evidence="3">The sequence shown here is derived from an EMBL/GenBank/DDBJ whole genome shotgun (WGS) entry which is preliminary data.</text>
</comment>